<dbReference type="Gene3D" id="3.30.1360.30">
    <property type="entry name" value="GAD-like domain"/>
    <property type="match status" value="1"/>
</dbReference>
<evidence type="ECO:0000313" key="9">
    <source>
        <dbReference type="Proteomes" id="UP000033710"/>
    </source>
</evidence>
<dbReference type="OrthoDB" id="439710at2759"/>
<keyword evidence="2" id="KW-0436">Ligase</keyword>
<dbReference type="SUPFAM" id="SSF55681">
    <property type="entry name" value="Class II aaRS and biotin synthetases"/>
    <property type="match status" value="1"/>
</dbReference>
<evidence type="ECO:0000259" key="7">
    <source>
        <dbReference type="PROSITE" id="PS50862"/>
    </source>
</evidence>
<dbReference type="InterPro" id="IPR004364">
    <property type="entry name" value="Aa-tRNA-synt_II"/>
</dbReference>
<dbReference type="GeneID" id="27667035"/>
<dbReference type="InterPro" id="IPR004524">
    <property type="entry name" value="Asp-tRNA-ligase_1"/>
</dbReference>
<reference evidence="8 9" key="1">
    <citation type="journal article" date="2014" name="BMC Genomics">
        <title>Comparative genomics of the major fungal agents of human and animal Sporotrichosis: Sporothrix schenckii and Sporothrix brasiliensis.</title>
        <authorList>
            <person name="Teixeira M.M."/>
            <person name="de Almeida L.G."/>
            <person name="Kubitschek-Barreira P."/>
            <person name="Alves F.L."/>
            <person name="Kioshima E.S."/>
            <person name="Abadio A.K."/>
            <person name="Fernandes L."/>
            <person name="Derengowski L.S."/>
            <person name="Ferreira K.S."/>
            <person name="Souza R.C."/>
            <person name="Ruiz J.C."/>
            <person name="de Andrade N.C."/>
            <person name="Paes H.C."/>
            <person name="Nicola A.M."/>
            <person name="Albuquerque P."/>
            <person name="Gerber A.L."/>
            <person name="Martins V.P."/>
            <person name="Peconick L.D."/>
            <person name="Neto A.V."/>
            <person name="Chaucanez C.B."/>
            <person name="Silva P.A."/>
            <person name="Cunha O.L."/>
            <person name="de Oliveira F.F."/>
            <person name="dos Santos T.C."/>
            <person name="Barros A.L."/>
            <person name="Soares M.A."/>
            <person name="de Oliveira L.M."/>
            <person name="Marini M.M."/>
            <person name="Villalobos-Duno H."/>
            <person name="Cunha M.M."/>
            <person name="de Hoog S."/>
            <person name="da Silveira J.F."/>
            <person name="Henrissat B."/>
            <person name="Nino-Vega G.A."/>
            <person name="Cisalpino P.S."/>
            <person name="Mora-Montes H.M."/>
            <person name="Almeida S.R."/>
            <person name="Stajich J.E."/>
            <person name="Lopes-Bezerra L.M."/>
            <person name="Vasconcelos A.T."/>
            <person name="Felipe M.S."/>
        </authorList>
    </citation>
    <scope>NUCLEOTIDE SEQUENCE [LARGE SCALE GENOMIC DNA]</scope>
    <source>
        <strain evidence="8 9">1099-18</strain>
    </source>
</reference>
<dbReference type="HAMAP" id="MF_00044">
    <property type="entry name" value="Asp_tRNA_synth_type1"/>
    <property type="match status" value="1"/>
</dbReference>
<name>A0A0F2LUJ8_SPOSC</name>
<protein>
    <submittedName>
        <fullName evidence="8">Aspartyl-tRNA synthetase</fullName>
    </submittedName>
</protein>
<dbReference type="PANTHER" id="PTHR22594">
    <property type="entry name" value="ASPARTYL/LYSYL-TRNA SYNTHETASE"/>
    <property type="match status" value="1"/>
</dbReference>
<dbReference type="GO" id="GO:0005739">
    <property type="term" value="C:mitochondrion"/>
    <property type="evidence" value="ECO:0007669"/>
    <property type="project" value="TreeGrafter"/>
</dbReference>
<sequence length="735" mass="80988">MAYRHWRPHEAGSAVVASVQYRDRPYAGCSVFPPHEFLKKAPKHRKSQLKTKPNCGMNTNRAIYLAGSGLIYTTVHFAPESPADNLRVGATVTVHGFLGKRRDISTKAAFVDVVHPGRPRPVQVRSAWEVEGSPEHELHLQLKAANAHSPVSVTGQVEEVSSEGQAEARNALVRLAGIQVLNAFPRDIIVSKGVQFPATARHLQMRFSEALQRRLAFRSDVAGWSRRQLTSAGFREFETPVLFKSTPEGAREFIVPTRRRGFAYALPQSPQQFKQILMASGVAGGYFQFARCFRDEDLRADRQPEFTQLDLEMAFATGEDVMQAVERYTKELFAYLGETYRLVKNGTGDGNETIPVPVKALSRGRGTPSTRPYAVLPDEPFQRMAYDEAMAKYGSDKPDLRIPGEIHRLDHILPSNFTSMITSLEDPIVDAWRLRLDGSPSESRKFVQRLFDALPPAISKNPDGMPAVMVYDSSKPLCGLAPLGHEAFDALTDTDLHPELAKLSDLEDGDVLLLQARTRAPFFSGGSTALGLLRLEAYRAAVEEELLPFDDTFRFLWVVGFPMFTPTDADTTDPGQGGHAGFSATHHPFTAPLTEHDFELLTTDPLRAKADHYDLVVNGVELGGGSRRIHVAAVQEAVMRDILKMDDAGVAQFGHLLDALRAGCPPHAGFALGFDRLVAVLSGTGSVRDVIVFPKSMKGEDQSVKSPGRLTPQQLETYHLALRSAKVSQGDETKT</sequence>
<proteinExistence type="inferred from homology"/>
<dbReference type="AlphaFoldDB" id="A0A0F2LUJ8"/>
<dbReference type="GO" id="GO:0006422">
    <property type="term" value="P:aspartyl-tRNA aminoacylation"/>
    <property type="evidence" value="ECO:0007669"/>
    <property type="project" value="TreeGrafter"/>
</dbReference>
<dbReference type="Proteomes" id="UP000033710">
    <property type="component" value="Unassembled WGS sequence"/>
</dbReference>
<evidence type="ECO:0000256" key="2">
    <source>
        <dbReference type="ARBA" id="ARBA00022598"/>
    </source>
</evidence>
<keyword evidence="6 8" id="KW-0030">Aminoacyl-tRNA synthetase</keyword>
<dbReference type="PANTHER" id="PTHR22594:SF5">
    <property type="entry name" value="ASPARTATE--TRNA LIGASE, MITOCHONDRIAL"/>
    <property type="match status" value="1"/>
</dbReference>
<dbReference type="Gene3D" id="3.30.930.10">
    <property type="entry name" value="Bira Bifunctional Protein, Domain 2"/>
    <property type="match status" value="1"/>
</dbReference>
<keyword evidence="3" id="KW-0547">Nucleotide-binding</keyword>
<dbReference type="PRINTS" id="PR01042">
    <property type="entry name" value="TRNASYNTHASP"/>
</dbReference>
<dbReference type="NCBIfam" id="TIGR00459">
    <property type="entry name" value="aspS_bact"/>
    <property type="match status" value="1"/>
</dbReference>
<dbReference type="VEuPathDB" id="FungiDB:SPSK_05001"/>
<dbReference type="KEGG" id="ssck:SPSK_05001"/>
<dbReference type="GO" id="GO:0004815">
    <property type="term" value="F:aspartate-tRNA ligase activity"/>
    <property type="evidence" value="ECO:0007669"/>
    <property type="project" value="TreeGrafter"/>
</dbReference>
<comment type="similarity">
    <text evidence="1">Belongs to the class-II aminoacyl-tRNA synthetase family. Type 1 subfamily.</text>
</comment>
<dbReference type="InterPro" id="IPR006195">
    <property type="entry name" value="aa-tRNA-synth_II"/>
</dbReference>
<keyword evidence="4" id="KW-0067">ATP-binding</keyword>
<dbReference type="GO" id="GO:0005524">
    <property type="term" value="F:ATP binding"/>
    <property type="evidence" value="ECO:0007669"/>
    <property type="project" value="UniProtKB-KW"/>
</dbReference>
<keyword evidence="5" id="KW-0648">Protein biosynthesis</keyword>
<evidence type="ECO:0000256" key="6">
    <source>
        <dbReference type="ARBA" id="ARBA00023146"/>
    </source>
</evidence>
<accession>A0A0F2LUJ8</accession>
<evidence type="ECO:0000256" key="1">
    <source>
        <dbReference type="ARBA" id="ARBA00006303"/>
    </source>
</evidence>
<dbReference type="PROSITE" id="PS50862">
    <property type="entry name" value="AA_TRNA_LIGASE_II"/>
    <property type="match status" value="1"/>
</dbReference>
<dbReference type="EMBL" id="AXCR01000012">
    <property type="protein sequence ID" value="KJR81142.1"/>
    <property type="molecule type" value="Genomic_DNA"/>
</dbReference>
<evidence type="ECO:0000256" key="5">
    <source>
        <dbReference type="ARBA" id="ARBA00022917"/>
    </source>
</evidence>
<dbReference type="RefSeq" id="XP_016583818.1">
    <property type="nucleotide sequence ID" value="XM_016731758.1"/>
</dbReference>
<evidence type="ECO:0000256" key="3">
    <source>
        <dbReference type="ARBA" id="ARBA00022741"/>
    </source>
</evidence>
<evidence type="ECO:0000313" key="8">
    <source>
        <dbReference type="EMBL" id="KJR81142.1"/>
    </source>
</evidence>
<dbReference type="InterPro" id="IPR045864">
    <property type="entry name" value="aa-tRNA-synth_II/BPL/LPL"/>
</dbReference>
<reference evidence="8 9" key="2">
    <citation type="journal article" date="2015" name="Eukaryot. Cell">
        <title>Asexual propagation of a virulent clone complex in a human and feline outbreak of sporotrichosis.</title>
        <authorList>
            <person name="Teixeira Mde M."/>
            <person name="Rodrigues A.M."/>
            <person name="Tsui C.K."/>
            <person name="de Almeida L.G."/>
            <person name="Van Diepeningen A.D."/>
            <person name="van den Ende B.G."/>
            <person name="Fernandes G.F."/>
            <person name="Kano R."/>
            <person name="Hamelin R.C."/>
            <person name="Lopes-Bezerra L.M."/>
            <person name="Vasconcelos A.T."/>
            <person name="de Hoog S."/>
            <person name="de Camargo Z.P."/>
            <person name="Felipe M.S."/>
        </authorList>
    </citation>
    <scope>NUCLEOTIDE SEQUENCE [LARGE SCALE GENOMIC DNA]</scope>
    <source>
        <strain evidence="8 9">1099-18</strain>
    </source>
</reference>
<evidence type="ECO:0000256" key="4">
    <source>
        <dbReference type="ARBA" id="ARBA00022840"/>
    </source>
</evidence>
<dbReference type="InterPro" id="IPR002312">
    <property type="entry name" value="Asp/Asn-tRNA-synth_IIb"/>
</dbReference>
<comment type="caution">
    <text evidence="8">The sequence shown here is derived from an EMBL/GenBank/DDBJ whole genome shotgun (WGS) entry which is preliminary data.</text>
</comment>
<organism evidence="8 9">
    <name type="scientific">Sporothrix schenckii 1099-18</name>
    <dbReference type="NCBI Taxonomy" id="1397361"/>
    <lineage>
        <taxon>Eukaryota</taxon>
        <taxon>Fungi</taxon>
        <taxon>Dikarya</taxon>
        <taxon>Ascomycota</taxon>
        <taxon>Pezizomycotina</taxon>
        <taxon>Sordariomycetes</taxon>
        <taxon>Sordariomycetidae</taxon>
        <taxon>Ophiostomatales</taxon>
        <taxon>Ophiostomataceae</taxon>
        <taxon>Sporothrix</taxon>
    </lineage>
</organism>
<feature type="domain" description="Aminoacyl-transfer RNA synthetases class-II family profile" evidence="7">
    <location>
        <begin position="226"/>
        <end position="694"/>
    </location>
</feature>
<gene>
    <name evidence="8" type="ORF">SPSK_05001</name>
</gene>
<dbReference type="InterPro" id="IPR004115">
    <property type="entry name" value="GAD-like_sf"/>
</dbReference>
<dbReference type="Pfam" id="PF00152">
    <property type="entry name" value="tRNA-synt_2"/>
    <property type="match status" value="1"/>
</dbReference>